<dbReference type="Gene3D" id="3.30.1360.40">
    <property type="match status" value="1"/>
</dbReference>
<dbReference type="GO" id="GO:0009330">
    <property type="term" value="C:DNA topoisomerase type II (double strand cut, ATP-hydrolyzing) complex"/>
    <property type="evidence" value="ECO:0007669"/>
    <property type="project" value="TreeGrafter"/>
</dbReference>
<dbReference type="KEGG" id="tpol:Mal48_33780"/>
<dbReference type="GO" id="GO:0003918">
    <property type="term" value="F:DNA topoisomerase type II (double strand cut, ATP-hydrolyzing) activity"/>
    <property type="evidence" value="ECO:0007669"/>
    <property type="project" value="UniProtKB-EC"/>
</dbReference>
<evidence type="ECO:0000256" key="7">
    <source>
        <dbReference type="PROSITE-ProRule" id="PRU01384"/>
    </source>
</evidence>
<dbReference type="PROSITE" id="PS52040">
    <property type="entry name" value="TOPO_IIA"/>
    <property type="match status" value="1"/>
</dbReference>
<feature type="active site" description="O-(5'-phospho-DNA)-tyrosine intermediate" evidence="7">
    <location>
        <position position="135"/>
    </location>
</feature>
<dbReference type="CDD" id="cd00187">
    <property type="entry name" value="TOP4c"/>
    <property type="match status" value="1"/>
</dbReference>
<evidence type="ECO:0000256" key="4">
    <source>
        <dbReference type="ARBA" id="ARBA00023029"/>
    </source>
</evidence>
<dbReference type="Proteomes" id="UP000315724">
    <property type="component" value="Chromosome"/>
</dbReference>
<gene>
    <name evidence="9" type="primary">gyrA_2</name>
    <name evidence="9" type="ORF">Mal48_33780</name>
</gene>
<proteinExistence type="inferred from homology"/>
<dbReference type="AlphaFoldDB" id="A0A517QR84"/>
<dbReference type="Gene3D" id="1.10.268.10">
    <property type="entry name" value="Topoisomerase, domain 3"/>
    <property type="match status" value="1"/>
</dbReference>
<evidence type="ECO:0000313" key="9">
    <source>
        <dbReference type="EMBL" id="QDT34118.1"/>
    </source>
</evidence>
<dbReference type="InterPro" id="IPR035516">
    <property type="entry name" value="Gyrase/topoIV_suA_C"/>
</dbReference>
<dbReference type="GO" id="GO:0006265">
    <property type="term" value="P:DNA topological change"/>
    <property type="evidence" value="ECO:0007669"/>
    <property type="project" value="UniProtKB-UniRule"/>
</dbReference>
<dbReference type="SMART" id="SM00434">
    <property type="entry name" value="TOP4c"/>
    <property type="match status" value="1"/>
</dbReference>
<dbReference type="SUPFAM" id="SSF56719">
    <property type="entry name" value="Type II DNA topoisomerase"/>
    <property type="match status" value="1"/>
</dbReference>
<dbReference type="GO" id="GO:0005737">
    <property type="term" value="C:cytoplasm"/>
    <property type="evidence" value="ECO:0007669"/>
    <property type="project" value="TreeGrafter"/>
</dbReference>
<dbReference type="Pfam" id="PF03989">
    <property type="entry name" value="DNA_gyraseA_C"/>
    <property type="match status" value="3"/>
</dbReference>
<organism evidence="9 10">
    <name type="scientific">Thalassoglobus polymorphus</name>
    <dbReference type="NCBI Taxonomy" id="2527994"/>
    <lineage>
        <taxon>Bacteria</taxon>
        <taxon>Pseudomonadati</taxon>
        <taxon>Planctomycetota</taxon>
        <taxon>Planctomycetia</taxon>
        <taxon>Planctomycetales</taxon>
        <taxon>Planctomycetaceae</taxon>
        <taxon>Thalassoglobus</taxon>
    </lineage>
</organism>
<comment type="similarity">
    <text evidence="2">Belongs to the type II topoisomerase GyrA/ParC subunit family.</text>
</comment>
<evidence type="ECO:0000256" key="5">
    <source>
        <dbReference type="ARBA" id="ARBA00023125"/>
    </source>
</evidence>
<dbReference type="PANTHER" id="PTHR43493:SF5">
    <property type="entry name" value="DNA GYRASE SUBUNIT A, CHLOROPLASTIC_MITOCHONDRIAL"/>
    <property type="match status" value="1"/>
</dbReference>
<name>A0A517QR84_9PLAN</name>
<evidence type="ECO:0000259" key="8">
    <source>
        <dbReference type="PROSITE" id="PS52040"/>
    </source>
</evidence>
<accession>A0A517QR84</accession>
<dbReference type="InterPro" id="IPR002205">
    <property type="entry name" value="Topo_IIA_dom_A"/>
</dbReference>
<evidence type="ECO:0000256" key="6">
    <source>
        <dbReference type="ARBA" id="ARBA00023235"/>
    </source>
</evidence>
<sequence>MAAGNGATAESNGNGDADQLQFVSISDETRRRYLNYAMSVIMSRALPDVRDGLKPVQRRILYVMYNELRLTPDAKFVKSSRIVGDTIGKFHPHGDQAIYDALVRLAQDFTYREPLVHGQGNFGNVMGLPAAASRYTEAKLMPIAEQLMSELRYDTVEMRPTYDASRTEPVVLPSQYPNLLVNGTQGIAVGMATNIPTHNLSEVIKAATYLIDHPDATVARLRRYIKGPDFPLGGRIVTDAKELKAIYSEGRGSIKVRAEWRFDKEKRKEVKNRLVIFSIPYGVETGGLVNSLGDIRDSRKLPQLVEVADESDGEQGLRIVLHIKNGIDPETVMSYLYKHTRLEENFAYNATCLVPDEHGALLPQRCSLLELLQHFLDFRFDTVRKRFEYLLAQLEKRIHILNGFVIVFDGLEKALKIIRKSSGKQDACQKLIKEFPLDEEQATAILELQLYRISSLEIGRIREELEEKETEANRIRKILGSNKRLWKEVQNELNEIEKKFGNKRRTAIGSSEEISEFDPQAYIVRENTNIVLTAEGWIRRLGKISSIKKLRVREGDDVIGVYPTSTLEHIILFSSDGTAYTLPADQIPPSTGYGEPLAKHIKQSDGSAIITALSTDSRFTPEDIEYKDYPPEPYLFIATAQGQVMRLSLSAFRTASTKNGRKYCRLAKGDRVIHVEIMGEEDTVFLISKAARLIHFSVADVPILNGAGKGVRGLKLSDPDDEVLAAKRLTRPGDVLKVINENGKELSFGQLKYTVTGRGGKGVKTSQRTGIQEVVRPEIELVDWSEIDDN</sequence>
<keyword evidence="10" id="KW-1185">Reference proteome</keyword>
<dbReference type="Gene3D" id="3.90.199.10">
    <property type="entry name" value="Topoisomerase II, domain 5"/>
    <property type="match status" value="1"/>
</dbReference>
<dbReference type="EC" id="5.6.2.2" evidence="3"/>
<evidence type="ECO:0000313" key="10">
    <source>
        <dbReference type="Proteomes" id="UP000315724"/>
    </source>
</evidence>
<feature type="domain" description="Topo IIA-type catalytic" evidence="8">
    <location>
        <begin position="46"/>
        <end position="522"/>
    </location>
</feature>
<dbReference type="SUPFAM" id="SSF101904">
    <property type="entry name" value="GyrA/ParC C-terminal domain-like"/>
    <property type="match status" value="1"/>
</dbReference>
<dbReference type="Gene3D" id="2.120.10.90">
    <property type="entry name" value="DNA gyrase/topoisomerase IV, subunit A, C-terminal"/>
    <property type="match status" value="1"/>
</dbReference>
<reference evidence="9 10" key="1">
    <citation type="submission" date="2019-02" db="EMBL/GenBank/DDBJ databases">
        <title>Deep-cultivation of Planctomycetes and their phenomic and genomic characterization uncovers novel biology.</title>
        <authorList>
            <person name="Wiegand S."/>
            <person name="Jogler M."/>
            <person name="Boedeker C."/>
            <person name="Pinto D."/>
            <person name="Vollmers J."/>
            <person name="Rivas-Marin E."/>
            <person name="Kohn T."/>
            <person name="Peeters S.H."/>
            <person name="Heuer A."/>
            <person name="Rast P."/>
            <person name="Oberbeckmann S."/>
            <person name="Bunk B."/>
            <person name="Jeske O."/>
            <person name="Meyerdierks A."/>
            <person name="Storesund J.E."/>
            <person name="Kallscheuer N."/>
            <person name="Luecker S."/>
            <person name="Lage O.M."/>
            <person name="Pohl T."/>
            <person name="Merkel B.J."/>
            <person name="Hornburger P."/>
            <person name="Mueller R.-W."/>
            <person name="Bruemmer F."/>
            <person name="Labrenz M."/>
            <person name="Spormann A.M."/>
            <person name="Op den Camp H."/>
            <person name="Overmann J."/>
            <person name="Amann R."/>
            <person name="Jetten M.S.M."/>
            <person name="Mascher T."/>
            <person name="Medema M.H."/>
            <person name="Devos D.P."/>
            <person name="Kaster A.-K."/>
            <person name="Ovreas L."/>
            <person name="Rohde M."/>
            <person name="Galperin M.Y."/>
            <person name="Jogler C."/>
        </authorList>
    </citation>
    <scope>NUCLEOTIDE SEQUENCE [LARGE SCALE GENOMIC DNA]</scope>
    <source>
        <strain evidence="9 10">Mal48</strain>
    </source>
</reference>
<dbReference type="NCBIfam" id="NF004044">
    <property type="entry name" value="PRK05561.1"/>
    <property type="match status" value="1"/>
</dbReference>
<dbReference type="GO" id="GO:0003677">
    <property type="term" value="F:DNA binding"/>
    <property type="evidence" value="ECO:0007669"/>
    <property type="project" value="UniProtKB-UniRule"/>
</dbReference>
<dbReference type="InterPro" id="IPR013758">
    <property type="entry name" value="Topo_IIA_A/C_ab"/>
</dbReference>
<dbReference type="RefSeq" id="WP_231739622.1">
    <property type="nucleotide sequence ID" value="NZ_CP036267.1"/>
</dbReference>
<dbReference type="InterPro" id="IPR013760">
    <property type="entry name" value="Topo_IIA-like_dom_sf"/>
</dbReference>
<comment type="catalytic activity">
    <reaction evidence="1 7">
        <text>ATP-dependent breakage, passage and rejoining of double-stranded DNA.</text>
        <dbReference type="EC" id="5.6.2.2"/>
    </reaction>
</comment>
<keyword evidence="5 7" id="KW-0238">DNA-binding</keyword>
<evidence type="ECO:0000256" key="3">
    <source>
        <dbReference type="ARBA" id="ARBA00012895"/>
    </source>
</evidence>
<dbReference type="Pfam" id="PF00521">
    <property type="entry name" value="DNA_topoisoIV"/>
    <property type="match status" value="1"/>
</dbReference>
<dbReference type="InterPro" id="IPR006691">
    <property type="entry name" value="GyrA/parC_rep"/>
</dbReference>
<evidence type="ECO:0000256" key="1">
    <source>
        <dbReference type="ARBA" id="ARBA00000185"/>
    </source>
</evidence>
<dbReference type="EMBL" id="CP036267">
    <property type="protein sequence ID" value="QDT34118.1"/>
    <property type="molecule type" value="Genomic_DNA"/>
</dbReference>
<dbReference type="PANTHER" id="PTHR43493">
    <property type="entry name" value="DNA GYRASE/TOPOISOMERASE SUBUNIT A"/>
    <property type="match status" value="1"/>
</dbReference>
<evidence type="ECO:0000256" key="2">
    <source>
        <dbReference type="ARBA" id="ARBA00008263"/>
    </source>
</evidence>
<dbReference type="InterPro" id="IPR013757">
    <property type="entry name" value="Topo_IIA_A_a_sf"/>
</dbReference>
<dbReference type="GO" id="GO:0005524">
    <property type="term" value="F:ATP binding"/>
    <property type="evidence" value="ECO:0007669"/>
    <property type="project" value="InterPro"/>
</dbReference>
<protein>
    <recommendedName>
        <fullName evidence="3">DNA topoisomerase (ATP-hydrolyzing)</fullName>
        <ecNumber evidence="3">5.6.2.2</ecNumber>
    </recommendedName>
</protein>
<keyword evidence="6 7" id="KW-0413">Isomerase</keyword>
<keyword evidence="4 7" id="KW-0799">Topoisomerase</keyword>
<dbReference type="InterPro" id="IPR050220">
    <property type="entry name" value="Type_II_DNA_Topoisomerases"/>
</dbReference>